<evidence type="ECO:0000313" key="1">
    <source>
        <dbReference type="EMBL" id="KAJ3806393.1"/>
    </source>
</evidence>
<evidence type="ECO:0000313" key="2">
    <source>
        <dbReference type="Proteomes" id="UP001163835"/>
    </source>
</evidence>
<reference evidence="1" key="1">
    <citation type="submission" date="2022-09" db="EMBL/GenBank/DDBJ databases">
        <title>A Global Phylogenomic Analysis of the Shiitake Genus Lentinula.</title>
        <authorList>
            <consortium name="DOE Joint Genome Institute"/>
            <person name="Sierra-Patev S."/>
            <person name="Min B."/>
            <person name="Naranjo-Ortiz M."/>
            <person name="Looney B."/>
            <person name="Konkel Z."/>
            <person name="Slot J.C."/>
            <person name="Sakamoto Y."/>
            <person name="Steenwyk J.L."/>
            <person name="Rokas A."/>
            <person name="Carro J."/>
            <person name="Camarero S."/>
            <person name="Ferreira P."/>
            <person name="Molpeceres G."/>
            <person name="Ruiz-Duenas F.J."/>
            <person name="Serrano A."/>
            <person name="Henrissat B."/>
            <person name="Drula E."/>
            <person name="Hughes K.W."/>
            <person name="Mata J.L."/>
            <person name="Ishikawa N.K."/>
            <person name="Vargas-Isla R."/>
            <person name="Ushijima S."/>
            <person name="Smith C.A."/>
            <person name="Ahrendt S."/>
            <person name="Andreopoulos W."/>
            <person name="He G."/>
            <person name="Labutti K."/>
            <person name="Lipzen A."/>
            <person name="Ng V."/>
            <person name="Riley R."/>
            <person name="Sandor L."/>
            <person name="Barry K."/>
            <person name="Martinez A.T."/>
            <person name="Xiao Y."/>
            <person name="Gibbons J.G."/>
            <person name="Terashima K."/>
            <person name="Grigoriev I.V."/>
            <person name="Hibbett D.S."/>
        </authorList>
    </citation>
    <scope>NUCLEOTIDE SEQUENCE</scope>
    <source>
        <strain evidence="1">TMI1499</strain>
    </source>
</reference>
<sequence length="575" mass="61878">MTSLHGQGFIQPELVYYDNIVPPNNTEIDVLRQRLALLQTSDPYNVVEMAIKIAAEQYKAEDAIKARDAAVQRLTDAYISIEQKLKIIGRLEDQHQTFDLLMKSSCKSPKEPAGVSSSLLEVDKQQIGTAELEGLVDDLRREIKLLKETTAAVECDSFQALNESATKSQFTAPALSRTSSDLSVMSFAAAACPAKTVGALQENDLDLTVVSSAPSEEAEDIINARNKLLAALPLPEEAPDDALKPIIIPTSYVNLYEFLASVPGPLRASLSNYGVLHQLTTSWCPQREEHGYYLTPVFKCNTNPRVTTAHRWAATDVMSKICKPAECFYNKDGVWFYAGVYKAFRLDDLTVIEWEALSSETTQAIVKETIEGRKNTSAQNIYEVTQLYAAGALKVAVIALQCVGFNQSMYHLLLEHASKCTSSAGNVGTTPEIRNNSSSTLPSVSLQTLRPTSIQSTTTKNFSSGASVLGNVNVNAGKDGTNANPSRNSSYSLGLGLGLGTGNIWNTNLGVGLAVGSTTRPAEKGLGKGGGPSSNSSSISQFIKAGPARKTHGNTGDENDKPSGISAEMRAQIKT</sequence>
<dbReference type="Proteomes" id="UP001163835">
    <property type="component" value="Unassembled WGS sequence"/>
</dbReference>
<dbReference type="EMBL" id="MU795432">
    <property type="protein sequence ID" value="KAJ3806393.1"/>
    <property type="molecule type" value="Genomic_DNA"/>
</dbReference>
<comment type="caution">
    <text evidence="1">The sequence shown here is derived from an EMBL/GenBank/DDBJ whole genome shotgun (WGS) entry which is preliminary data.</text>
</comment>
<name>A0ACC1TP33_9AGAR</name>
<proteinExistence type="predicted"/>
<gene>
    <name evidence="1" type="ORF">F5876DRAFT_80736</name>
</gene>
<keyword evidence="2" id="KW-1185">Reference proteome</keyword>
<accession>A0ACC1TP33</accession>
<organism evidence="1 2">
    <name type="scientific">Lentinula aff. lateritia</name>
    <dbReference type="NCBI Taxonomy" id="2804960"/>
    <lineage>
        <taxon>Eukaryota</taxon>
        <taxon>Fungi</taxon>
        <taxon>Dikarya</taxon>
        <taxon>Basidiomycota</taxon>
        <taxon>Agaricomycotina</taxon>
        <taxon>Agaricomycetes</taxon>
        <taxon>Agaricomycetidae</taxon>
        <taxon>Agaricales</taxon>
        <taxon>Marasmiineae</taxon>
        <taxon>Omphalotaceae</taxon>
        <taxon>Lentinula</taxon>
    </lineage>
</organism>
<protein>
    <submittedName>
        <fullName evidence="1">Uncharacterized protein</fullName>
    </submittedName>
</protein>